<dbReference type="Gene3D" id="2.40.128.20">
    <property type="match status" value="1"/>
</dbReference>
<dbReference type="InterPro" id="IPR024724">
    <property type="entry name" value="MoaF_N"/>
</dbReference>
<evidence type="ECO:0000256" key="1">
    <source>
        <dbReference type="SAM" id="MobiDB-lite"/>
    </source>
</evidence>
<proteinExistence type="predicted"/>
<feature type="domain" description="Molybdenum cofactor biosynthesis protein F N-terminal" evidence="2">
    <location>
        <begin position="28"/>
        <end position="136"/>
    </location>
</feature>
<evidence type="ECO:0000313" key="4">
    <source>
        <dbReference type="EMBL" id="GAA2048553.1"/>
    </source>
</evidence>
<feature type="domain" description="MoaF C-terminal" evidence="3">
    <location>
        <begin position="173"/>
        <end position="282"/>
    </location>
</feature>
<dbReference type="EMBL" id="BAAAQN010000045">
    <property type="protein sequence ID" value="GAA2048553.1"/>
    <property type="molecule type" value="Genomic_DNA"/>
</dbReference>
<organism evidence="4 5">
    <name type="scientific">Catenulispora yoronensis</name>
    <dbReference type="NCBI Taxonomy" id="450799"/>
    <lineage>
        <taxon>Bacteria</taxon>
        <taxon>Bacillati</taxon>
        <taxon>Actinomycetota</taxon>
        <taxon>Actinomycetes</taxon>
        <taxon>Catenulisporales</taxon>
        <taxon>Catenulisporaceae</taxon>
        <taxon>Catenulispora</taxon>
    </lineage>
</organism>
<name>A0ABN2V2H5_9ACTN</name>
<feature type="region of interest" description="Disordered" evidence="1">
    <location>
        <begin position="1"/>
        <end position="28"/>
    </location>
</feature>
<sequence>MTDETAPEKSSGPGSAPDLDSGNERPADWKTMDDFAAGIATNRLPATGDLVGRGLIVLDRDGTATALDFTGADRVQWTRTTVDGEKTSGEDWYEAVAVRPGLFFLQQRFADDVLRAEVTVLDTGSGRTLRIDSVIGDTPRPGAPRVDQVFTPGVLEGLLDVDAALPGSDGVAEETRDLIGWRALYRYSPNHLYEHVYLSSQRYAWQCLVGEQRGHGDIDLASTWKFGEDLYVFTFREFKIPVAATWLYDFSQMRSTGMFLGLGAGGVTLAPGGAYITELNRTVYPRDAQPV</sequence>
<evidence type="ECO:0000259" key="2">
    <source>
        <dbReference type="Pfam" id="PF10703"/>
    </source>
</evidence>
<dbReference type="InterPro" id="IPR012674">
    <property type="entry name" value="Calycin"/>
</dbReference>
<gene>
    <name evidence="4" type="ORF">GCM10009839_62730</name>
</gene>
<keyword evidence="5" id="KW-1185">Reference proteome</keyword>
<dbReference type="Pfam" id="PF17409">
    <property type="entry name" value="MoaF_C"/>
    <property type="match status" value="1"/>
</dbReference>
<dbReference type="Proteomes" id="UP001500751">
    <property type="component" value="Unassembled WGS sequence"/>
</dbReference>
<evidence type="ECO:0000313" key="5">
    <source>
        <dbReference type="Proteomes" id="UP001500751"/>
    </source>
</evidence>
<dbReference type="InterPro" id="IPR035348">
    <property type="entry name" value="MoaF_C"/>
</dbReference>
<comment type="caution">
    <text evidence="4">The sequence shown here is derived from an EMBL/GenBank/DDBJ whole genome shotgun (WGS) entry which is preliminary data.</text>
</comment>
<reference evidence="4 5" key="1">
    <citation type="journal article" date="2019" name="Int. J. Syst. Evol. Microbiol.">
        <title>The Global Catalogue of Microorganisms (GCM) 10K type strain sequencing project: providing services to taxonomists for standard genome sequencing and annotation.</title>
        <authorList>
            <consortium name="The Broad Institute Genomics Platform"/>
            <consortium name="The Broad Institute Genome Sequencing Center for Infectious Disease"/>
            <person name="Wu L."/>
            <person name="Ma J."/>
        </authorList>
    </citation>
    <scope>NUCLEOTIDE SEQUENCE [LARGE SCALE GENOMIC DNA]</scope>
    <source>
        <strain evidence="4 5">JCM 16014</strain>
    </source>
</reference>
<accession>A0ABN2V2H5</accession>
<dbReference type="Pfam" id="PF10703">
    <property type="entry name" value="MoaF"/>
    <property type="match status" value="1"/>
</dbReference>
<protein>
    <submittedName>
        <fullName evidence="4">Molybdenum cofactor biosynthesis F family protein</fullName>
    </submittedName>
</protein>
<evidence type="ECO:0000259" key="3">
    <source>
        <dbReference type="Pfam" id="PF17409"/>
    </source>
</evidence>